<dbReference type="Pfam" id="PF13673">
    <property type="entry name" value="Acetyltransf_10"/>
    <property type="match status" value="1"/>
</dbReference>
<dbReference type="GO" id="GO:0016747">
    <property type="term" value="F:acyltransferase activity, transferring groups other than amino-acyl groups"/>
    <property type="evidence" value="ECO:0007669"/>
    <property type="project" value="InterPro"/>
</dbReference>
<keyword evidence="2 4" id="KW-0012">Acyltransferase</keyword>
<evidence type="ECO:0000256" key="2">
    <source>
        <dbReference type="ARBA" id="ARBA00023315"/>
    </source>
</evidence>
<evidence type="ECO:0000259" key="3">
    <source>
        <dbReference type="PROSITE" id="PS51186"/>
    </source>
</evidence>
<name>A0A1M5K9Y0_9RHOB</name>
<dbReference type="InterPro" id="IPR016181">
    <property type="entry name" value="Acyl_CoA_acyltransferase"/>
</dbReference>
<dbReference type="InterPro" id="IPR000182">
    <property type="entry name" value="GNAT_dom"/>
</dbReference>
<dbReference type="PANTHER" id="PTHR43877">
    <property type="entry name" value="AMINOALKYLPHOSPHONATE N-ACETYLTRANSFERASE-RELATED-RELATED"/>
    <property type="match status" value="1"/>
</dbReference>
<evidence type="ECO:0000313" key="5">
    <source>
        <dbReference type="Proteomes" id="UP000184211"/>
    </source>
</evidence>
<protein>
    <submittedName>
        <fullName evidence="4">Predicted N-acyltransferase, GNAT family</fullName>
    </submittedName>
</protein>
<dbReference type="Gene3D" id="3.40.630.30">
    <property type="match status" value="1"/>
</dbReference>
<proteinExistence type="predicted"/>
<dbReference type="OrthoDB" id="273614at2"/>
<dbReference type="InterPro" id="IPR050832">
    <property type="entry name" value="Bact_Acetyltransf"/>
</dbReference>
<dbReference type="PROSITE" id="PS51186">
    <property type="entry name" value="GNAT"/>
    <property type="match status" value="1"/>
</dbReference>
<dbReference type="RefSeq" id="WP_072791057.1">
    <property type="nucleotide sequence ID" value="NZ_FQWM01000001.1"/>
</dbReference>
<dbReference type="SUPFAM" id="SSF55729">
    <property type="entry name" value="Acyl-CoA N-acyltransferases (Nat)"/>
    <property type="match status" value="1"/>
</dbReference>
<feature type="domain" description="N-acetyltransferase" evidence="3">
    <location>
        <begin position="1"/>
        <end position="137"/>
    </location>
</feature>
<dbReference type="STRING" id="870908.SAMN04488044_0911"/>
<dbReference type="Proteomes" id="UP000184211">
    <property type="component" value="Unassembled WGS sequence"/>
</dbReference>
<dbReference type="EMBL" id="FQWM01000001">
    <property type="protein sequence ID" value="SHG49646.1"/>
    <property type="molecule type" value="Genomic_DNA"/>
</dbReference>
<dbReference type="AlphaFoldDB" id="A0A1M5K9Y0"/>
<keyword evidence="5" id="KW-1185">Reference proteome</keyword>
<accession>A0A1M5K9Y0</accession>
<evidence type="ECO:0000313" key="4">
    <source>
        <dbReference type="EMBL" id="SHG49646.1"/>
    </source>
</evidence>
<keyword evidence="1 4" id="KW-0808">Transferase</keyword>
<gene>
    <name evidence="4" type="ORF">SAMN04488044_0911</name>
</gene>
<sequence>MKFEIQSITAQETLPLRQKALWPGHLIEQSMVDGDETALHFGGYLDRKLVCVASLFHEPPGIRLRKFATDPAFQGQGFGSQMLRQLLHEAQATGAKTFWFDARESALPFYQRNGYTPDGERFFKADIPYRRIVRALT</sequence>
<dbReference type="CDD" id="cd04301">
    <property type="entry name" value="NAT_SF"/>
    <property type="match status" value="1"/>
</dbReference>
<organism evidence="4 5">
    <name type="scientific">Cognatishimia maritima</name>
    <dbReference type="NCBI Taxonomy" id="870908"/>
    <lineage>
        <taxon>Bacteria</taxon>
        <taxon>Pseudomonadati</taxon>
        <taxon>Pseudomonadota</taxon>
        <taxon>Alphaproteobacteria</taxon>
        <taxon>Rhodobacterales</taxon>
        <taxon>Paracoccaceae</taxon>
        <taxon>Cognatishimia</taxon>
    </lineage>
</organism>
<reference evidence="5" key="1">
    <citation type="submission" date="2016-11" db="EMBL/GenBank/DDBJ databases">
        <authorList>
            <person name="Varghese N."/>
            <person name="Submissions S."/>
        </authorList>
    </citation>
    <scope>NUCLEOTIDE SEQUENCE [LARGE SCALE GENOMIC DNA]</scope>
    <source>
        <strain evidence="5">DSM 28223</strain>
    </source>
</reference>
<evidence type="ECO:0000256" key="1">
    <source>
        <dbReference type="ARBA" id="ARBA00022679"/>
    </source>
</evidence>